<feature type="region of interest" description="Disordered" evidence="1">
    <location>
        <begin position="1"/>
        <end position="21"/>
    </location>
</feature>
<evidence type="ECO:0000256" key="1">
    <source>
        <dbReference type="SAM" id="MobiDB-lite"/>
    </source>
</evidence>
<evidence type="ECO:0000313" key="3">
    <source>
        <dbReference type="Proteomes" id="UP000549394"/>
    </source>
</evidence>
<dbReference type="EMBL" id="CAJFCJ010000001">
    <property type="protein sequence ID" value="CAD5111546.1"/>
    <property type="molecule type" value="Genomic_DNA"/>
</dbReference>
<protein>
    <submittedName>
        <fullName evidence="2">Uncharacterized protein</fullName>
    </submittedName>
</protein>
<name>A0A7I8VAD4_9ANNE</name>
<comment type="caution">
    <text evidence="2">The sequence shown here is derived from an EMBL/GenBank/DDBJ whole genome shotgun (WGS) entry which is preliminary data.</text>
</comment>
<keyword evidence="3" id="KW-1185">Reference proteome</keyword>
<organism evidence="2 3">
    <name type="scientific">Dimorphilus gyrociliatus</name>
    <dbReference type="NCBI Taxonomy" id="2664684"/>
    <lineage>
        <taxon>Eukaryota</taxon>
        <taxon>Metazoa</taxon>
        <taxon>Spiralia</taxon>
        <taxon>Lophotrochozoa</taxon>
        <taxon>Annelida</taxon>
        <taxon>Polychaeta</taxon>
        <taxon>Polychaeta incertae sedis</taxon>
        <taxon>Dinophilidae</taxon>
        <taxon>Dimorphilus</taxon>
    </lineage>
</organism>
<evidence type="ECO:0000313" key="2">
    <source>
        <dbReference type="EMBL" id="CAD5111546.1"/>
    </source>
</evidence>
<dbReference type="AlphaFoldDB" id="A0A7I8VAD4"/>
<sequence>MTSSIERRNSVQPRIEQYQPHPILQAAKGEISQIDQLLGPSRPKPSKTKSVDCTTAAERRARLKHAETLPSSFNFVPQPRSAQYEPCELLQTKSSDGLSDFESFLQEKSLEKTDDQTTQTVEDIQLNMEVVKDLKQTRKHFCHIC</sequence>
<accession>A0A7I8VAD4</accession>
<gene>
    <name evidence="2" type="ORF">DGYR_LOCUS832</name>
</gene>
<dbReference type="Proteomes" id="UP000549394">
    <property type="component" value="Unassembled WGS sequence"/>
</dbReference>
<reference evidence="2 3" key="1">
    <citation type="submission" date="2020-08" db="EMBL/GenBank/DDBJ databases">
        <authorList>
            <person name="Hejnol A."/>
        </authorList>
    </citation>
    <scope>NUCLEOTIDE SEQUENCE [LARGE SCALE GENOMIC DNA]</scope>
</reference>
<proteinExistence type="predicted"/>